<proteinExistence type="predicted"/>
<evidence type="ECO:0000313" key="2">
    <source>
        <dbReference type="Proteomes" id="UP001153331"/>
    </source>
</evidence>
<keyword evidence="2" id="KW-1185">Reference proteome</keyword>
<protein>
    <submittedName>
        <fullName evidence="1">Uncharacterized protein</fullName>
    </submittedName>
</protein>
<gene>
    <name evidence="1" type="ORF">OPT61_g5372</name>
</gene>
<dbReference type="EMBL" id="JAPHNI010000342">
    <property type="protein sequence ID" value="KAJ8112214.1"/>
    <property type="molecule type" value="Genomic_DNA"/>
</dbReference>
<evidence type="ECO:0000313" key="1">
    <source>
        <dbReference type="EMBL" id="KAJ8112214.1"/>
    </source>
</evidence>
<sequence length="115" mass="13119">MRLWLRGSGIAGFTQFNSSQVRTLVRRLADRLVEPPRAQRDRLIEPSRAQHGRSVEPPGAQHGHLVEPSRVQYDRLVDPQQTQLGRPTQDAQHDREIDVDNTIQPWADPALDDEP</sequence>
<accession>A0ACC2IAR0</accession>
<organism evidence="1 2">
    <name type="scientific">Boeremia exigua</name>
    <dbReference type="NCBI Taxonomy" id="749465"/>
    <lineage>
        <taxon>Eukaryota</taxon>
        <taxon>Fungi</taxon>
        <taxon>Dikarya</taxon>
        <taxon>Ascomycota</taxon>
        <taxon>Pezizomycotina</taxon>
        <taxon>Dothideomycetes</taxon>
        <taxon>Pleosporomycetidae</taxon>
        <taxon>Pleosporales</taxon>
        <taxon>Pleosporineae</taxon>
        <taxon>Didymellaceae</taxon>
        <taxon>Boeremia</taxon>
    </lineage>
</organism>
<dbReference type="Proteomes" id="UP001153331">
    <property type="component" value="Unassembled WGS sequence"/>
</dbReference>
<comment type="caution">
    <text evidence="1">The sequence shown here is derived from an EMBL/GenBank/DDBJ whole genome shotgun (WGS) entry which is preliminary data.</text>
</comment>
<name>A0ACC2IAR0_9PLEO</name>
<reference evidence="1" key="1">
    <citation type="submission" date="2022-11" db="EMBL/GenBank/DDBJ databases">
        <title>Genome Sequence of Boeremia exigua.</title>
        <authorList>
            <person name="Buettner E."/>
        </authorList>
    </citation>
    <scope>NUCLEOTIDE SEQUENCE</scope>
    <source>
        <strain evidence="1">CU02</strain>
    </source>
</reference>